<name>A0ABM1EWW6_PRICU</name>
<dbReference type="PANTHER" id="PTHR12625:SF0">
    <property type="entry name" value="PROTEIN LILIPOD"/>
    <property type="match status" value="1"/>
</dbReference>
<feature type="transmembrane region" description="Helical" evidence="2">
    <location>
        <begin position="257"/>
        <end position="277"/>
    </location>
</feature>
<gene>
    <name evidence="4" type="primary">LOC106816577</name>
</gene>
<dbReference type="Pfam" id="PF04791">
    <property type="entry name" value="LMBR1"/>
    <property type="match status" value="2"/>
</dbReference>
<dbReference type="GeneID" id="106816577"/>
<evidence type="ECO:0000256" key="1">
    <source>
        <dbReference type="ARBA" id="ARBA00010487"/>
    </source>
</evidence>
<keyword evidence="2" id="KW-1133">Transmembrane helix</keyword>
<accession>A0ABM1EWW6</accession>
<feature type="transmembrane region" description="Helical" evidence="2">
    <location>
        <begin position="45"/>
        <end position="66"/>
    </location>
</feature>
<evidence type="ECO:0000313" key="4">
    <source>
        <dbReference type="RefSeq" id="XP_014676687.1"/>
    </source>
</evidence>
<evidence type="ECO:0000256" key="2">
    <source>
        <dbReference type="SAM" id="Phobius"/>
    </source>
</evidence>
<keyword evidence="2" id="KW-0472">Membrane</keyword>
<feature type="transmembrane region" description="Helical" evidence="2">
    <location>
        <begin position="198"/>
        <end position="220"/>
    </location>
</feature>
<dbReference type="Proteomes" id="UP000695022">
    <property type="component" value="Unplaced"/>
</dbReference>
<keyword evidence="3" id="KW-1185">Reference proteome</keyword>
<organism evidence="3 4">
    <name type="scientific">Priapulus caudatus</name>
    <name type="common">Priapulid worm</name>
    <dbReference type="NCBI Taxonomy" id="37621"/>
    <lineage>
        <taxon>Eukaryota</taxon>
        <taxon>Metazoa</taxon>
        <taxon>Ecdysozoa</taxon>
        <taxon>Scalidophora</taxon>
        <taxon>Priapulida</taxon>
        <taxon>Priapulimorpha</taxon>
        <taxon>Priapulimorphida</taxon>
        <taxon>Priapulidae</taxon>
        <taxon>Priapulus</taxon>
    </lineage>
</organism>
<comment type="similarity">
    <text evidence="1">Belongs to the LIMR family.</text>
</comment>
<reference evidence="4" key="1">
    <citation type="submission" date="2025-08" db="UniProtKB">
        <authorList>
            <consortium name="RefSeq"/>
        </authorList>
    </citation>
    <scope>IDENTIFICATION</scope>
</reference>
<protein>
    <submittedName>
        <fullName evidence="4">Protein LMBR1L-like</fullName>
    </submittedName>
</protein>
<dbReference type="InterPro" id="IPR008075">
    <property type="entry name" value="LIMR"/>
</dbReference>
<dbReference type="InterPro" id="IPR006876">
    <property type="entry name" value="LMBR1-like_membr_prot"/>
</dbReference>
<evidence type="ECO:0000313" key="3">
    <source>
        <dbReference type="Proteomes" id="UP000695022"/>
    </source>
</evidence>
<feature type="transmembrane region" description="Helical" evidence="2">
    <location>
        <begin position="289"/>
        <end position="309"/>
    </location>
</feature>
<dbReference type="PANTHER" id="PTHR12625">
    <property type="entry name" value="LIPOCALIN-1 INTERACTING MEMBRANE RECEPTOR LIMR"/>
    <property type="match status" value="1"/>
</dbReference>
<proteinExistence type="inferred from homology"/>
<keyword evidence="2" id="KW-0812">Transmembrane</keyword>
<sequence>MQSLLCFALNHAELQMGTEYDTDFDTSLGSVHVLQGILGRIYETFIVLSLLAVVVLGLAFVASAIFDHDRWTQRSLLNIRNYYLPWLYSCISFLGVLLLLISTPWGFARLFTVVGELVVKPKFKMQLDEELSAARLEEADLRRKTANDAAQPTHALDRRKNGAGLRADDEIAERLQQQTLKCEMLERRWKTSPWRRNLAYPVVMLLLLSLTCISVLMVALHSLKLLMDDKALPAVQQINIGDASLSAFGPVGAAVEIILIIYFMLASLVGLYSLPLFSRLRPRVNDTTMTQIIGNCIVLLVLSSALPVLSRCLGE</sequence>
<feature type="transmembrane region" description="Helical" evidence="2">
    <location>
        <begin position="86"/>
        <end position="107"/>
    </location>
</feature>
<dbReference type="RefSeq" id="XP_014676687.1">
    <property type="nucleotide sequence ID" value="XM_014821201.1"/>
</dbReference>